<dbReference type="KEGG" id="neu:NE0918"/>
<protein>
    <submittedName>
        <fullName evidence="2">Uncharacterized protein</fullName>
    </submittedName>
</protein>
<keyword evidence="3" id="KW-1185">Reference proteome</keyword>
<organism evidence="2 3">
    <name type="scientific">Nitrosomonas europaea (strain ATCC 19718 / CIP 103999 / KCTC 2705 / NBRC 14298)</name>
    <dbReference type="NCBI Taxonomy" id="228410"/>
    <lineage>
        <taxon>Bacteria</taxon>
        <taxon>Pseudomonadati</taxon>
        <taxon>Pseudomonadota</taxon>
        <taxon>Betaproteobacteria</taxon>
        <taxon>Nitrosomonadales</taxon>
        <taxon>Nitrosomonadaceae</taxon>
        <taxon>Nitrosomonas</taxon>
    </lineage>
</organism>
<dbReference type="OrthoDB" id="8562153at2"/>
<dbReference type="GeneID" id="87104110"/>
<evidence type="ECO:0000313" key="2">
    <source>
        <dbReference type="EMBL" id="CAD84829.1"/>
    </source>
</evidence>
<dbReference type="HOGENOM" id="CLU_1208757_0_0_4"/>
<dbReference type="Pfam" id="PF12279">
    <property type="entry name" value="DUF3619"/>
    <property type="match status" value="1"/>
</dbReference>
<feature type="compositionally biased region" description="Polar residues" evidence="1">
    <location>
        <begin position="167"/>
        <end position="191"/>
    </location>
</feature>
<feature type="region of interest" description="Disordered" evidence="1">
    <location>
        <begin position="128"/>
        <end position="229"/>
    </location>
</feature>
<dbReference type="eggNOG" id="ENOG50333E6">
    <property type="taxonomic scope" value="Bacteria"/>
</dbReference>
<dbReference type="EMBL" id="AL954747">
    <property type="protein sequence ID" value="CAD84829.1"/>
    <property type="molecule type" value="Genomic_DNA"/>
</dbReference>
<feature type="compositionally biased region" description="Polar residues" evidence="1">
    <location>
        <begin position="217"/>
        <end position="229"/>
    </location>
</feature>
<dbReference type="RefSeq" id="WP_011111529.1">
    <property type="nucleotide sequence ID" value="NC_004757.1"/>
</dbReference>
<sequence>MNEEEETGRIIARLLDRSLNDVTPGTLYRLQAARRAALEHYQPAEKVLHAGVGISAQSGYHWLSAHAGRLLLTASLLLFLAIHSYWQMNNRVDDTILTPVILTNDPPIGSQEIEDTANGYEAADEDIVEETDSREDTDHGNYGGEADTSETESSTNGTADSDDVTRSFDSTEIQETENTAEAPYTTNYDQDSVTEEDTGVISDHLQNSEDIIDSYDTENTQDSTATIDE</sequence>
<dbReference type="STRING" id="228410.NE0918"/>
<name>Q82VY1_NITEU</name>
<reference evidence="2 3" key="1">
    <citation type="journal article" date="2003" name="J. Bacteriol.">
        <title>Complete genome sequence of the ammonia-oxidizing bacterium and obligate chemolithoautotroph Nitrosomonas europaea.</title>
        <authorList>
            <person name="Chain P."/>
            <person name="Lamerdin J."/>
            <person name="Larimer F."/>
            <person name="Regala W."/>
            <person name="Land M."/>
            <person name="Hauser L."/>
            <person name="Hooper A."/>
            <person name="Klotz M."/>
            <person name="Norton J."/>
            <person name="Sayavedra-Soto L."/>
            <person name="Arciero D."/>
            <person name="Hommes N."/>
            <person name="Whittaker M."/>
            <person name="Arp D."/>
        </authorList>
    </citation>
    <scope>NUCLEOTIDE SEQUENCE [LARGE SCALE GENOMIC DNA]</scope>
    <source>
        <strain evidence="3">ATCC 19718 / CIP 103999 / KCTC 2705 / NBRC 14298</strain>
    </source>
</reference>
<gene>
    <name evidence="2" type="ordered locus">NE0918</name>
</gene>
<dbReference type="AlphaFoldDB" id="Q82VY1"/>
<evidence type="ECO:0000256" key="1">
    <source>
        <dbReference type="SAM" id="MobiDB-lite"/>
    </source>
</evidence>
<evidence type="ECO:0000313" key="3">
    <source>
        <dbReference type="Proteomes" id="UP000001416"/>
    </source>
</evidence>
<dbReference type="Proteomes" id="UP000001416">
    <property type="component" value="Chromosome"/>
</dbReference>
<accession>Q82VY1</accession>
<proteinExistence type="predicted"/>
<dbReference type="InterPro" id="IPR022064">
    <property type="entry name" value="DUF3619"/>
</dbReference>